<proteinExistence type="evidence at transcript level"/>
<gene>
    <name evidence="4" type="primary">RNA-MT15</name>
</gene>
<sequence length="328" mass="38279">MEGDKFEEQKKLATIIKSIHQELRNSAVELGAEKAWSSHLEDKEKLELYANSMRELSERHWKERNSSADDRIQWIIKSCDEYFQEEVLENHRKKEMQILEKLLSEEGHSIDMEVNFTMKITDKLKVIDVGSSGNFFKDSSRFDILPIDIAPSSDDVFFCDFLSVALSSELTVESMKIRSLPKNHFDVAIFSMLLEYLPTSEMRVSCCEKAYEILKTEGILCIITPDSNSQHKNAQQIKAWKWTLAKMGFKRVKVEKLTNLSCMVFRKALSEQVSKRWADFCKETYAYQLEIPQDRLKVSLSDDTTHDTNLEKKDFEFNIHDMQELPFQ</sequence>
<dbReference type="GO" id="GO:0008168">
    <property type="term" value="F:methyltransferase activity"/>
    <property type="evidence" value="ECO:0007669"/>
    <property type="project" value="UniProtKB-KW"/>
</dbReference>
<dbReference type="EMBL" id="KU659997">
    <property type="protein sequence ID" value="AOG17795.1"/>
    <property type="molecule type" value="mRNA"/>
</dbReference>
<keyword evidence="3" id="KW-0949">S-adenosyl-L-methionine</keyword>
<dbReference type="HAMAP" id="MF_03044">
    <property type="entry name" value="BMT2"/>
    <property type="match status" value="1"/>
</dbReference>
<name>A0A1B3PDI6_9DIPT</name>
<dbReference type="GO" id="GO:0032259">
    <property type="term" value="P:methylation"/>
    <property type="evidence" value="ECO:0007669"/>
    <property type="project" value="UniProtKB-KW"/>
</dbReference>
<reference evidence="4" key="1">
    <citation type="submission" date="2016-01" db="EMBL/GenBank/DDBJ databases">
        <title>Diversity of S-adenosylmethionine dependent methyltransferases of the cryptobiotic chironomid in relation to desiccation stress resistance.</title>
        <authorList>
            <person name="Deviatiiarov R."/>
            <person name="Gusev O."/>
            <person name="Aupov R."/>
            <person name="Cornette R."/>
            <person name="Kikawada T."/>
        </authorList>
    </citation>
    <scope>NUCLEOTIDE SEQUENCE</scope>
</reference>
<dbReference type="InterPro" id="IPR021867">
    <property type="entry name" value="Bmt2/SAMTOR"/>
</dbReference>
<evidence type="ECO:0000256" key="1">
    <source>
        <dbReference type="ARBA" id="ARBA00022603"/>
    </source>
</evidence>
<dbReference type="Gene3D" id="3.40.50.150">
    <property type="entry name" value="Vaccinia Virus protein VP39"/>
    <property type="match status" value="1"/>
</dbReference>
<accession>A0A1B3PDI6</accession>
<evidence type="ECO:0000256" key="3">
    <source>
        <dbReference type="ARBA" id="ARBA00022691"/>
    </source>
</evidence>
<protein>
    <submittedName>
        <fullName evidence="4">Putative rRNA methyltransferase</fullName>
    </submittedName>
</protein>
<organism evidence="4">
    <name type="scientific">Polypedilum nubifer</name>
    <dbReference type="NCBI Taxonomy" id="54969"/>
    <lineage>
        <taxon>Eukaryota</taxon>
        <taxon>Metazoa</taxon>
        <taxon>Ecdysozoa</taxon>
        <taxon>Arthropoda</taxon>
        <taxon>Hexapoda</taxon>
        <taxon>Insecta</taxon>
        <taxon>Pterygota</taxon>
        <taxon>Neoptera</taxon>
        <taxon>Endopterygota</taxon>
        <taxon>Diptera</taxon>
        <taxon>Nematocera</taxon>
        <taxon>Chironomoidea</taxon>
        <taxon>Chironomidae</taxon>
        <taxon>Chironominae</taxon>
        <taxon>Polypedilum</taxon>
        <taxon>Polypedilum</taxon>
    </lineage>
</organism>
<dbReference type="PANTHER" id="PTHR21008">
    <property type="entry name" value="S-ADENOSYLMETHIONINE SENSOR UPSTREAM OF MTORC1-RELATED"/>
    <property type="match status" value="1"/>
</dbReference>
<evidence type="ECO:0000313" key="4">
    <source>
        <dbReference type="EMBL" id="AOG17795.1"/>
    </source>
</evidence>
<evidence type="ECO:0000256" key="2">
    <source>
        <dbReference type="ARBA" id="ARBA00022679"/>
    </source>
</evidence>
<dbReference type="InterPro" id="IPR029063">
    <property type="entry name" value="SAM-dependent_MTases_sf"/>
</dbReference>
<dbReference type="Pfam" id="PF11968">
    <property type="entry name" value="Bmt2"/>
    <property type="match status" value="1"/>
</dbReference>
<dbReference type="SUPFAM" id="SSF53335">
    <property type="entry name" value="S-adenosyl-L-methionine-dependent methyltransferases"/>
    <property type="match status" value="1"/>
</dbReference>
<keyword evidence="2 4" id="KW-0808">Transferase</keyword>
<dbReference type="GO" id="GO:1904262">
    <property type="term" value="P:negative regulation of TORC1 signaling"/>
    <property type="evidence" value="ECO:0007669"/>
    <property type="project" value="TreeGrafter"/>
</dbReference>
<dbReference type="PANTHER" id="PTHR21008:SF0">
    <property type="entry name" value="S-ADENOSYLMETHIONINE SENSOR UPSTREAM OF MTORC1"/>
    <property type="match status" value="1"/>
</dbReference>
<dbReference type="AlphaFoldDB" id="A0A1B3PDI6"/>
<keyword evidence="1 4" id="KW-0489">Methyltransferase</keyword>
<feature type="non-terminal residue" evidence="4">
    <location>
        <position position="328"/>
    </location>
</feature>